<evidence type="ECO:0000256" key="6">
    <source>
        <dbReference type="PROSITE-ProRule" id="PRU00645"/>
    </source>
</evidence>
<dbReference type="AlphaFoldDB" id="A0A482WXX3"/>
<comment type="similarity">
    <text evidence="6">Belongs to the VPS28 family.</text>
</comment>
<dbReference type="InterPro" id="IPR037202">
    <property type="entry name" value="ESCRT_assembly_dom"/>
</dbReference>
<dbReference type="InterPro" id="IPR038358">
    <property type="entry name" value="VPS28_N_sf"/>
</dbReference>
<dbReference type="PROSITE" id="PS51313">
    <property type="entry name" value="VPS28_N"/>
    <property type="match status" value="1"/>
</dbReference>
<evidence type="ECO:0000256" key="2">
    <source>
        <dbReference type="ARBA" id="ARBA00020968"/>
    </source>
</evidence>
<feature type="non-terminal residue" evidence="8">
    <location>
        <position position="1"/>
    </location>
</feature>
<comment type="caution">
    <text evidence="8">The sequence shown here is derived from an EMBL/GenBank/DDBJ whole genome shotgun (WGS) entry which is preliminary data.</text>
</comment>
<dbReference type="GO" id="GO:0044877">
    <property type="term" value="F:protein-containing complex binding"/>
    <property type="evidence" value="ECO:0007669"/>
    <property type="project" value="TreeGrafter"/>
</dbReference>
<dbReference type="InterPro" id="IPR017898">
    <property type="entry name" value="VPS28_N"/>
</dbReference>
<dbReference type="InterPro" id="IPR007143">
    <property type="entry name" value="Vps28"/>
</dbReference>
<dbReference type="PANTHER" id="PTHR12937">
    <property type="entry name" value="VACUOLAR PROTEIN SORTING 28, ISOFORM 2 VPS28"/>
    <property type="match status" value="1"/>
</dbReference>
<accession>A0A482WXX3</accession>
<keyword evidence="4" id="KW-0967">Endosome</keyword>
<evidence type="ECO:0000256" key="5">
    <source>
        <dbReference type="ARBA" id="ARBA00022927"/>
    </source>
</evidence>
<dbReference type="EMBL" id="QKKF02022317">
    <property type="protein sequence ID" value="RZF38419.1"/>
    <property type="molecule type" value="Genomic_DNA"/>
</dbReference>
<dbReference type="Proteomes" id="UP000291343">
    <property type="component" value="Unassembled WGS sequence"/>
</dbReference>
<protein>
    <recommendedName>
        <fullName evidence="2">Vacuolar protein sorting-associated protein 28 homolog</fullName>
    </recommendedName>
</protein>
<comment type="subcellular location">
    <subcellularLocation>
        <location evidence="1">Endosome</location>
    </subcellularLocation>
</comment>
<evidence type="ECO:0000256" key="1">
    <source>
        <dbReference type="ARBA" id="ARBA00004177"/>
    </source>
</evidence>
<evidence type="ECO:0000256" key="4">
    <source>
        <dbReference type="ARBA" id="ARBA00022753"/>
    </source>
</evidence>
<sequence length="65" mass="7545">YENMADLYAVINTLQNLEKAYIRDCVTAKEYTAACSKLLVQYKAAFKQVQGDEFPNIEAFIKKYR</sequence>
<dbReference type="InParanoid" id="A0A482WXX3"/>
<name>A0A482WXX3_LAOST</name>
<dbReference type="STRING" id="195883.A0A482WXX3"/>
<organism evidence="8 9">
    <name type="scientific">Laodelphax striatellus</name>
    <name type="common">Small brown planthopper</name>
    <name type="synonym">Delphax striatella</name>
    <dbReference type="NCBI Taxonomy" id="195883"/>
    <lineage>
        <taxon>Eukaryota</taxon>
        <taxon>Metazoa</taxon>
        <taxon>Ecdysozoa</taxon>
        <taxon>Arthropoda</taxon>
        <taxon>Hexapoda</taxon>
        <taxon>Insecta</taxon>
        <taxon>Pterygota</taxon>
        <taxon>Neoptera</taxon>
        <taxon>Paraneoptera</taxon>
        <taxon>Hemiptera</taxon>
        <taxon>Auchenorrhyncha</taxon>
        <taxon>Fulgoroidea</taxon>
        <taxon>Delphacidae</taxon>
        <taxon>Criomorphinae</taxon>
        <taxon>Laodelphax</taxon>
    </lineage>
</organism>
<dbReference type="GO" id="GO:0043328">
    <property type="term" value="P:protein transport to vacuole involved in ubiquitin-dependent protein catabolic process via the multivesicular body sorting pathway"/>
    <property type="evidence" value="ECO:0007669"/>
    <property type="project" value="TreeGrafter"/>
</dbReference>
<dbReference type="GO" id="GO:0000813">
    <property type="term" value="C:ESCRT I complex"/>
    <property type="evidence" value="ECO:0007669"/>
    <property type="project" value="InterPro"/>
</dbReference>
<dbReference type="Gene3D" id="1.20.1440.200">
    <property type="match status" value="1"/>
</dbReference>
<keyword evidence="3 6" id="KW-0813">Transport</keyword>
<proteinExistence type="inferred from homology"/>
<keyword evidence="5 6" id="KW-0653">Protein transport</keyword>
<evidence type="ECO:0000259" key="7">
    <source>
        <dbReference type="PROSITE" id="PS51313"/>
    </source>
</evidence>
<feature type="domain" description="VPS28 N-terminal" evidence="7">
    <location>
        <begin position="1"/>
        <end position="65"/>
    </location>
</feature>
<evidence type="ECO:0000313" key="9">
    <source>
        <dbReference type="Proteomes" id="UP000291343"/>
    </source>
</evidence>
<dbReference type="Pfam" id="PF03997">
    <property type="entry name" value="VPS28"/>
    <property type="match status" value="1"/>
</dbReference>
<dbReference type="OrthoDB" id="2671at2759"/>
<dbReference type="SUPFAM" id="SSF140111">
    <property type="entry name" value="Endosomal sorting complex assembly domain"/>
    <property type="match status" value="1"/>
</dbReference>
<gene>
    <name evidence="8" type="ORF">LSTR_LSTR016963</name>
</gene>
<reference evidence="8 9" key="1">
    <citation type="journal article" date="2017" name="Gigascience">
        <title>Genome sequence of the small brown planthopper, Laodelphax striatellus.</title>
        <authorList>
            <person name="Zhu J."/>
            <person name="Jiang F."/>
            <person name="Wang X."/>
            <person name="Yang P."/>
            <person name="Bao Y."/>
            <person name="Zhao W."/>
            <person name="Wang W."/>
            <person name="Lu H."/>
            <person name="Wang Q."/>
            <person name="Cui N."/>
            <person name="Li J."/>
            <person name="Chen X."/>
            <person name="Luo L."/>
            <person name="Yu J."/>
            <person name="Kang L."/>
            <person name="Cui F."/>
        </authorList>
    </citation>
    <scope>NUCLEOTIDE SEQUENCE [LARGE SCALE GENOMIC DNA]</scope>
    <source>
        <strain evidence="8">Lst14</strain>
    </source>
</reference>
<keyword evidence="9" id="KW-1185">Reference proteome</keyword>
<evidence type="ECO:0000313" key="8">
    <source>
        <dbReference type="EMBL" id="RZF38419.1"/>
    </source>
</evidence>
<feature type="non-terminal residue" evidence="8">
    <location>
        <position position="65"/>
    </location>
</feature>
<dbReference type="PANTHER" id="PTHR12937:SF0">
    <property type="entry name" value="VACUOLAR PROTEIN SORTING-ASSOCIATED PROTEIN 28 HOMOLOG"/>
    <property type="match status" value="1"/>
</dbReference>
<evidence type="ECO:0000256" key="3">
    <source>
        <dbReference type="ARBA" id="ARBA00022448"/>
    </source>
</evidence>